<dbReference type="PRINTS" id="PR00743">
    <property type="entry name" value="GLHYDRLASE36"/>
</dbReference>
<protein>
    <recommendedName>
        <fullName evidence="3">Alpha-galactosidase</fullName>
    </recommendedName>
</protein>
<proteinExistence type="predicted"/>
<dbReference type="CDD" id="cd14791">
    <property type="entry name" value="GH36"/>
    <property type="match status" value="1"/>
</dbReference>
<evidence type="ECO:0000313" key="2">
    <source>
        <dbReference type="Proteomes" id="UP001500731"/>
    </source>
</evidence>
<dbReference type="Pfam" id="PF02065">
    <property type="entry name" value="Melibiase"/>
    <property type="match status" value="1"/>
</dbReference>
<evidence type="ECO:0000313" key="1">
    <source>
        <dbReference type="EMBL" id="GAA4491895.1"/>
    </source>
</evidence>
<dbReference type="InterPro" id="IPR002252">
    <property type="entry name" value="Glyco_hydro_36"/>
</dbReference>
<reference evidence="2" key="1">
    <citation type="journal article" date="2019" name="Int. J. Syst. Evol. Microbiol.">
        <title>The Global Catalogue of Microorganisms (GCM) 10K type strain sequencing project: providing services to taxonomists for standard genome sequencing and annotation.</title>
        <authorList>
            <consortium name="The Broad Institute Genomics Platform"/>
            <consortium name="The Broad Institute Genome Sequencing Center for Infectious Disease"/>
            <person name="Wu L."/>
            <person name="Ma J."/>
        </authorList>
    </citation>
    <scope>NUCLEOTIDE SEQUENCE [LARGE SCALE GENOMIC DNA]</scope>
    <source>
        <strain evidence="2">JCM 17839</strain>
    </source>
</reference>
<dbReference type="InterPro" id="IPR013785">
    <property type="entry name" value="Aldolase_TIM"/>
</dbReference>
<keyword evidence="2" id="KW-1185">Reference proteome</keyword>
<dbReference type="Gene3D" id="2.70.98.60">
    <property type="entry name" value="alpha-galactosidase from lactobacil brevis"/>
    <property type="match status" value="1"/>
</dbReference>
<sequence length="695" mass="74467">MTVLATSDRVRVGCFEVRWSEDSPAVLGAENALLGRDDIVLVEIFTAAEQRRRTSQAYARSAVGARLRVIAVDDVAPRAAGHGWTVVVVQRDPLTGIEVRSTLTAPASVTALRVQHELRNGGTSEVVLTTVASASVGFGAKGLDGLEILLADSEWLAENRWHGQPLRALLPDLSLPVHAQDGRGRATLTSHGSWSTGEHLPIGIVHDRDDGAAFAWQIESGAGWHVDLSQDLGGATVGLFGPTDLEHQFAHRCAPGATFTTVPVALAVSGAGPDGAIAALTGYRRALRAVEGAASLPVVYNDFMNTLMGQPSSEALRPLIAAAADAGAEVFCIDAGWFADPALGDWWSTVGEWREAPARFDTAGLAGITDGIRARGMRVGLWLEPEVVGVDSPTARQLPEEAFFRRFGQRVQEHGRYHLDFRHAAVRAHLDETVDVLVREYGVSYLKLDYNINPGAGTESEAAAAGDGLLGHLRAFRSWLVDLQRRHPGLLLENCSSGAMRADYALLEVTHLQSTSDQQDFLRYPPIAASAPASILPEQCGNWAYPAAGMTVDETGFTLVTGLSGRLYLSGFLDQLRPEQKQLLAEAVALHRELRDQLCGCVPFWPLGLPGWEDDAVCLGYRLADGSALLFVWDRSEAAGEILLPGVFGAAERIFPERGQEWALSAESSGLRIRTEGGVSAGVLRLTGPGEAEAP</sequence>
<organism evidence="1 2">
    <name type="scientific">Microbacterium panaciterrae</name>
    <dbReference type="NCBI Taxonomy" id="985759"/>
    <lineage>
        <taxon>Bacteria</taxon>
        <taxon>Bacillati</taxon>
        <taxon>Actinomycetota</taxon>
        <taxon>Actinomycetes</taxon>
        <taxon>Micrococcales</taxon>
        <taxon>Microbacteriaceae</taxon>
        <taxon>Microbacterium</taxon>
    </lineage>
</organism>
<dbReference type="EMBL" id="BAABGP010000026">
    <property type="protein sequence ID" value="GAA4491895.1"/>
    <property type="molecule type" value="Genomic_DNA"/>
</dbReference>
<name>A0ABP8PTH6_9MICO</name>
<dbReference type="RefSeq" id="WP_345188930.1">
    <property type="nucleotide sequence ID" value="NZ_BAABGP010000026.1"/>
</dbReference>
<gene>
    <name evidence="1" type="ORF">GCM10023171_36580</name>
</gene>
<dbReference type="Gene3D" id="3.20.20.70">
    <property type="entry name" value="Aldolase class I"/>
    <property type="match status" value="1"/>
</dbReference>
<dbReference type="SUPFAM" id="SSF51445">
    <property type="entry name" value="(Trans)glycosidases"/>
    <property type="match status" value="1"/>
</dbReference>
<dbReference type="InterPro" id="IPR017853">
    <property type="entry name" value="GH"/>
</dbReference>
<evidence type="ECO:0008006" key="3">
    <source>
        <dbReference type="Google" id="ProtNLM"/>
    </source>
</evidence>
<comment type="caution">
    <text evidence="1">The sequence shown here is derived from an EMBL/GenBank/DDBJ whole genome shotgun (WGS) entry which is preliminary data.</text>
</comment>
<dbReference type="InterPro" id="IPR038417">
    <property type="entry name" value="Alpga-gal_N_sf"/>
</dbReference>
<dbReference type="Proteomes" id="UP001500731">
    <property type="component" value="Unassembled WGS sequence"/>
</dbReference>
<accession>A0ABP8PTH6</accession>